<dbReference type="AlphaFoldDB" id="A0AA39MAK1"/>
<comment type="caution">
    <text evidence="3">The sequence shown here is derived from an EMBL/GenBank/DDBJ whole genome shotgun (WGS) entry which is preliminary data.</text>
</comment>
<protein>
    <recommendedName>
        <fullName evidence="2">Lon proteolytic domain-containing protein</fullName>
    </recommendedName>
</protein>
<dbReference type="SUPFAM" id="SSF52540">
    <property type="entry name" value="P-loop containing nucleoside triphosphate hydrolases"/>
    <property type="match status" value="1"/>
</dbReference>
<dbReference type="InterPro" id="IPR008269">
    <property type="entry name" value="Lon_proteolytic"/>
</dbReference>
<feature type="domain" description="Lon proteolytic" evidence="2">
    <location>
        <begin position="379"/>
        <end position="508"/>
    </location>
</feature>
<evidence type="ECO:0000256" key="1">
    <source>
        <dbReference type="ARBA" id="ARBA00022670"/>
    </source>
</evidence>
<evidence type="ECO:0000259" key="2">
    <source>
        <dbReference type="Pfam" id="PF05362"/>
    </source>
</evidence>
<dbReference type="GO" id="GO:0006508">
    <property type="term" value="P:proteolysis"/>
    <property type="evidence" value="ECO:0007669"/>
    <property type="project" value="UniProtKB-KW"/>
</dbReference>
<dbReference type="GO" id="GO:0004176">
    <property type="term" value="F:ATP-dependent peptidase activity"/>
    <property type="evidence" value="ECO:0007669"/>
    <property type="project" value="InterPro"/>
</dbReference>
<name>A0AA39MAK1_9BILA</name>
<keyword evidence="1" id="KW-0645">Protease</keyword>
<keyword evidence="1" id="KW-0378">Hydrolase</keyword>
<dbReference type="InterPro" id="IPR020568">
    <property type="entry name" value="Ribosomal_Su5_D2-typ_SF"/>
</dbReference>
<dbReference type="InterPro" id="IPR027065">
    <property type="entry name" value="Lon_Prtase"/>
</dbReference>
<dbReference type="GO" id="GO:0030163">
    <property type="term" value="P:protein catabolic process"/>
    <property type="evidence" value="ECO:0007669"/>
    <property type="project" value="InterPro"/>
</dbReference>
<dbReference type="PANTHER" id="PTHR10046">
    <property type="entry name" value="ATP DEPENDENT LON PROTEASE FAMILY MEMBER"/>
    <property type="match status" value="1"/>
</dbReference>
<gene>
    <name evidence="3" type="ORF">QR680_009799</name>
</gene>
<dbReference type="GO" id="GO:0004252">
    <property type="term" value="F:serine-type endopeptidase activity"/>
    <property type="evidence" value="ECO:0007669"/>
    <property type="project" value="InterPro"/>
</dbReference>
<dbReference type="GO" id="GO:0005524">
    <property type="term" value="F:ATP binding"/>
    <property type="evidence" value="ECO:0007669"/>
    <property type="project" value="InterPro"/>
</dbReference>
<dbReference type="SUPFAM" id="SSF54211">
    <property type="entry name" value="Ribosomal protein S5 domain 2-like"/>
    <property type="match status" value="1"/>
</dbReference>
<dbReference type="Pfam" id="PF05362">
    <property type="entry name" value="Lon_C"/>
    <property type="match status" value="1"/>
</dbReference>
<dbReference type="Gene3D" id="3.30.230.10">
    <property type="match status" value="1"/>
</dbReference>
<organism evidence="3 4">
    <name type="scientific">Steinernema hermaphroditum</name>
    <dbReference type="NCBI Taxonomy" id="289476"/>
    <lineage>
        <taxon>Eukaryota</taxon>
        <taxon>Metazoa</taxon>
        <taxon>Ecdysozoa</taxon>
        <taxon>Nematoda</taxon>
        <taxon>Chromadorea</taxon>
        <taxon>Rhabditida</taxon>
        <taxon>Tylenchina</taxon>
        <taxon>Panagrolaimomorpha</taxon>
        <taxon>Strongyloidoidea</taxon>
        <taxon>Steinernematidae</taxon>
        <taxon>Steinernema</taxon>
    </lineage>
</organism>
<reference evidence="3" key="1">
    <citation type="submission" date="2023-06" db="EMBL/GenBank/DDBJ databases">
        <title>Genomic analysis of the entomopathogenic nematode Steinernema hermaphroditum.</title>
        <authorList>
            <person name="Schwarz E.M."/>
            <person name="Heppert J.K."/>
            <person name="Baniya A."/>
            <person name="Schwartz H.T."/>
            <person name="Tan C.-H."/>
            <person name="Antoshechkin I."/>
            <person name="Sternberg P.W."/>
            <person name="Goodrich-Blair H."/>
            <person name="Dillman A.R."/>
        </authorList>
    </citation>
    <scope>NUCLEOTIDE SEQUENCE</scope>
    <source>
        <strain evidence="3">PS9179</strain>
        <tissue evidence="3">Whole animal</tissue>
    </source>
</reference>
<sequence>MNSNSSNSAIKEGLVTTGHAVKYETQEMIAEELRKGTNVKKADEILVLPWGVNHSKQTVSKRDTNFRWLTKYLLHLERATLLEQELMKTNRALKPTNLYLVAPRGIPLREMAMEVAELMGRPFQEIRLGKESKAADLLGSPEHMGLVMRAVKEARCCDPVIFIEDLVEVNDKKLLKVVGQLGDHSKSRSFIDRYCGVPFDLSNTLFIVAEGRFERKPATKRHFLHFNEHTTLTFGMTSVQKINVVKKTVIPKLLEEHKALRAHFFRSRVLRMIIEDFTKENGVEHLTETLKLVAEKGVEENNKEKKLTKAYLEEILGKPRIWVDATNYIDVTECHRMRVGGSRVLGVDIQLDTCDGHFNGMYSEFSEEDTIQKETPTLRTTVAICLSLLHRNAERYGIRQSLERKVNVVHAIGDGASIGFSTFLSLYSLFSGKRLRADSACSGEVKVDGRIGLIGGVYLKSLAAYKNGIRKIVFPEENRDCVKKKTAGFMEEMEFVFVNTLDELISEMVE</sequence>
<dbReference type="EMBL" id="JAUCMV010000001">
    <property type="protein sequence ID" value="KAK0426604.1"/>
    <property type="molecule type" value="Genomic_DNA"/>
</dbReference>
<dbReference type="Gene3D" id="3.40.50.300">
    <property type="entry name" value="P-loop containing nucleotide triphosphate hydrolases"/>
    <property type="match status" value="1"/>
</dbReference>
<keyword evidence="4" id="KW-1185">Reference proteome</keyword>
<accession>A0AA39MAK1</accession>
<dbReference type="PRINTS" id="PR00830">
    <property type="entry name" value="ENDOLAPTASE"/>
</dbReference>
<dbReference type="InterPro" id="IPR014721">
    <property type="entry name" value="Ribsml_uS5_D2-typ_fold_subgr"/>
</dbReference>
<evidence type="ECO:0000313" key="3">
    <source>
        <dbReference type="EMBL" id="KAK0426604.1"/>
    </source>
</evidence>
<dbReference type="Proteomes" id="UP001175271">
    <property type="component" value="Unassembled WGS sequence"/>
</dbReference>
<proteinExistence type="predicted"/>
<dbReference type="InterPro" id="IPR027417">
    <property type="entry name" value="P-loop_NTPase"/>
</dbReference>
<dbReference type="Gene3D" id="1.10.8.60">
    <property type="match status" value="1"/>
</dbReference>
<evidence type="ECO:0000313" key="4">
    <source>
        <dbReference type="Proteomes" id="UP001175271"/>
    </source>
</evidence>